<dbReference type="AlphaFoldDB" id="A0A9P4LCU4"/>
<dbReference type="RefSeq" id="XP_040792290.1">
    <property type="nucleotide sequence ID" value="XM_040934484.1"/>
</dbReference>
<evidence type="ECO:0000313" key="3">
    <source>
        <dbReference type="Proteomes" id="UP000800039"/>
    </source>
</evidence>
<evidence type="ECO:0000313" key="2">
    <source>
        <dbReference type="EMBL" id="KAF1849727.1"/>
    </source>
</evidence>
<organism evidence="2 3">
    <name type="scientific">Cucurbitaria berberidis CBS 394.84</name>
    <dbReference type="NCBI Taxonomy" id="1168544"/>
    <lineage>
        <taxon>Eukaryota</taxon>
        <taxon>Fungi</taxon>
        <taxon>Dikarya</taxon>
        <taxon>Ascomycota</taxon>
        <taxon>Pezizomycotina</taxon>
        <taxon>Dothideomycetes</taxon>
        <taxon>Pleosporomycetidae</taxon>
        <taxon>Pleosporales</taxon>
        <taxon>Pleosporineae</taxon>
        <taxon>Cucurbitariaceae</taxon>
        <taxon>Cucurbitaria</taxon>
    </lineage>
</organism>
<dbReference type="EMBL" id="ML976614">
    <property type="protein sequence ID" value="KAF1849727.1"/>
    <property type="molecule type" value="Genomic_DNA"/>
</dbReference>
<feature type="transmembrane region" description="Helical" evidence="1">
    <location>
        <begin position="7"/>
        <end position="33"/>
    </location>
</feature>
<feature type="transmembrane region" description="Helical" evidence="1">
    <location>
        <begin position="111"/>
        <end position="133"/>
    </location>
</feature>
<evidence type="ECO:0000256" key="1">
    <source>
        <dbReference type="SAM" id="Phobius"/>
    </source>
</evidence>
<accession>A0A9P4LCU4</accession>
<keyword evidence="3" id="KW-1185">Reference proteome</keyword>
<name>A0A9P4LCU4_9PLEO</name>
<keyword evidence="1" id="KW-0472">Membrane</keyword>
<dbReference type="OrthoDB" id="3746964at2759"/>
<feature type="transmembrane region" description="Helical" evidence="1">
    <location>
        <begin position="75"/>
        <end position="95"/>
    </location>
</feature>
<keyword evidence="1" id="KW-0812">Transmembrane</keyword>
<feature type="transmembrane region" description="Helical" evidence="1">
    <location>
        <begin position="196"/>
        <end position="214"/>
    </location>
</feature>
<dbReference type="GeneID" id="63851735"/>
<proteinExistence type="predicted"/>
<dbReference type="Proteomes" id="UP000800039">
    <property type="component" value="Unassembled WGS sequence"/>
</dbReference>
<reference evidence="2" key="1">
    <citation type="submission" date="2020-01" db="EMBL/GenBank/DDBJ databases">
        <authorList>
            <consortium name="DOE Joint Genome Institute"/>
            <person name="Haridas S."/>
            <person name="Albert R."/>
            <person name="Binder M."/>
            <person name="Bloem J."/>
            <person name="Labutti K."/>
            <person name="Salamov A."/>
            <person name="Andreopoulos B."/>
            <person name="Baker S.E."/>
            <person name="Barry K."/>
            <person name="Bills G."/>
            <person name="Bluhm B.H."/>
            <person name="Cannon C."/>
            <person name="Castanera R."/>
            <person name="Culley D.E."/>
            <person name="Daum C."/>
            <person name="Ezra D."/>
            <person name="Gonzalez J.B."/>
            <person name="Henrissat B."/>
            <person name="Kuo A."/>
            <person name="Liang C."/>
            <person name="Lipzen A."/>
            <person name="Lutzoni F."/>
            <person name="Magnuson J."/>
            <person name="Mondo S."/>
            <person name="Nolan M."/>
            <person name="Ohm R."/>
            <person name="Pangilinan J."/>
            <person name="Park H.-J."/>
            <person name="Ramirez L."/>
            <person name="Alfaro M."/>
            <person name="Sun H."/>
            <person name="Tritt A."/>
            <person name="Yoshinaga Y."/>
            <person name="Zwiers L.-H."/>
            <person name="Turgeon B.G."/>
            <person name="Goodwin S.B."/>
            <person name="Spatafora J.W."/>
            <person name="Crous P.W."/>
            <person name="Grigoriev I.V."/>
        </authorList>
    </citation>
    <scope>NUCLEOTIDE SEQUENCE</scope>
    <source>
        <strain evidence="2">CBS 394.84</strain>
    </source>
</reference>
<comment type="caution">
    <text evidence="2">The sequence shown here is derived from an EMBL/GenBank/DDBJ whole genome shotgun (WGS) entry which is preliminary data.</text>
</comment>
<sequence length="235" mass="26246">MQYKKLLTLALAPSIVFFLLSLVSVALTVHYWIIGDWIMPRAVQVPTTNFDERTQRYKTDATIVWYTDKDTDVTIASGCLNLVAGIVSLMAWSLLRKPGMDSQHAAGKRRFWIIAVVVMSVTGAATALASIALHYTEKGPDQYGCNPDVLRMGGKLNTNMYCTREMAACNFLPKYLKTKDRGNASVACNETLVVKWLQIILIINALIVLAMFSVQARIRRTTRETTTKEPVPEVI</sequence>
<keyword evidence="1" id="KW-1133">Transmembrane helix</keyword>
<gene>
    <name evidence="2" type="ORF">K460DRAFT_372165</name>
</gene>
<protein>
    <submittedName>
        <fullName evidence="2">Uncharacterized protein</fullName>
    </submittedName>
</protein>